<sequence>MSFEGRQLGHYHLLRLIGSGGMGEIYQAEDTHIPRQVAVKVIRDEKDLSYGDSHVSSDAERLFQREMKAISLLDHPHILPVFDYGADQVHEDTLTYLVMPYQPEGSLLDWLRKRGTNKLLAPGESIHILLQAADALQHAHERHIVHQDIKPSNFLIRIRNSATEMPDVLLADFGIAKFINATATVSQSVRGTPIYMSPEQWEGQPVPASDQYALAIMAFQLLTGYVPFRGSPGQVMRLHLTAQPPTPSKLNPQLSAEIDAVLLHALAKRPEERFSSVLQFAQALQQAFLQDIESQSTSIAHNQNSQTASHSLLTLKRQSVASNTPFHDIQEANATSKPLHNLQQASTISPAASPITPALSTPSFRPVISQPVSTTTPTTPLDQQAQPRFRLSHLQKLLLIAGVVLLILSSSIALATVVSRAANSDRQTVATATANSVRTSQANASATTQARKNATATAIANDPYLSGKGTLLVSDPLSVPKLWKNTTSGDWGGTCTFRNGIYHTMQNIGPNRSFHCDAGTLQVSNFIYEVQMTILKGDCGGITFRYANSDHSGYRFRVCADGTARLSVYPNGATYNILFDSASPAIKQGFNQSNVIAAVANSNHVDLYVNKQKIGSATDDTFGKGMLALFTSDLNKPTEIAFSNARIWQL</sequence>
<protein>
    <recommendedName>
        <fullName evidence="1">non-specific serine/threonine protein kinase</fullName>
        <ecNumber evidence="1">2.7.11.1</ecNumber>
    </recommendedName>
</protein>
<keyword evidence="7" id="KW-1133">Transmembrane helix</keyword>
<dbReference type="PROSITE" id="PS00107">
    <property type="entry name" value="PROTEIN_KINASE_ATP"/>
    <property type="match status" value="1"/>
</dbReference>
<dbReference type="Gene3D" id="2.60.120.560">
    <property type="entry name" value="Exo-inulinase, domain 1"/>
    <property type="match status" value="1"/>
</dbReference>
<comment type="caution">
    <text evidence="9">The sequence shown here is derived from an EMBL/GenBank/DDBJ whole genome shotgun (WGS) entry which is preliminary data.</text>
</comment>
<keyword evidence="7" id="KW-0472">Membrane</keyword>
<dbReference type="InterPro" id="IPR011009">
    <property type="entry name" value="Kinase-like_dom_sf"/>
</dbReference>
<evidence type="ECO:0000313" key="9">
    <source>
        <dbReference type="EMBL" id="GHO58425.1"/>
    </source>
</evidence>
<keyword evidence="4" id="KW-0418">Kinase</keyword>
<accession>A0ABQ3V0F5</accession>
<evidence type="ECO:0000256" key="5">
    <source>
        <dbReference type="ARBA" id="ARBA00022840"/>
    </source>
</evidence>
<dbReference type="Pfam" id="PF00069">
    <property type="entry name" value="Pkinase"/>
    <property type="match status" value="1"/>
</dbReference>
<dbReference type="CDD" id="cd14014">
    <property type="entry name" value="STKc_PknB_like"/>
    <property type="match status" value="1"/>
</dbReference>
<dbReference type="Proteomes" id="UP000654345">
    <property type="component" value="Unassembled WGS sequence"/>
</dbReference>
<evidence type="ECO:0000256" key="4">
    <source>
        <dbReference type="ARBA" id="ARBA00022777"/>
    </source>
</evidence>
<dbReference type="PROSITE" id="PS50011">
    <property type="entry name" value="PROTEIN_KINASE_DOM"/>
    <property type="match status" value="1"/>
</dbReference>
<evidence type="ECO:0000256" key="2">
    <source>
        <dbReference type="ARBA" id="ARBA00022679"/>
    </source>
</evidence>
<reference evidence="9 10" key="1">
    <citation type="journal article" date="2021" name="Int. J. Syst. Evol. Microbiol.">
        <title>Reticulibacter mediterranei gen. nov., sp. nov., within the new family Reticulibacteraceae fam. nov., and Ktedonospora formicarum gen. nov., sp. nov., Ktedonobacter robiniae sp. nov., Dictyobacter formicarum sp. nov. and Dictyobacter arantiisoli sp. nov., belonging to the class Ktedonobacteria.</title>
        <authorList>
            <person name="Yabe S."/>
            <person name="Zheng Y."/>
            <person name="Wang C.M."/>
            <person name="Sakai Y."/>
            <person name="Abe K."/>
            <person name="Yokota A."/>
            <person name="Donadio S."/>
            <person name="Cavaletti L."/>
            <person name="Monciardini P."/>
        </authorList>
    </citation>
    <scope>NUCLEOTIDE SEQUENCE [LARGE SCALE GENOMIC DNA]</scope>
    <source>
        <strain evidence="9 10">SOSP1-30</strain>
    </source>
</reference>
<dbReference type="Gene3D" id="3.30.200.20">
    <property type="entry name" value="Phosphorylase Kinase, domain 1"/>
    <property type="match status" value="1"/>
</dbReference>
<dbReference type="RefSeq" id="WP_201374718.1">
    <property type="nucleotide sequence ID" value="NZ_BNJG01000003.1"/>
</dbReference>
<keyword evidence="7" id="KW-0812">Transmembrane</keyword>
<dbReference type="InterPro" id="IPR008271">
    <property type="entry name" value="Ser/Thr_kinase_AS"/>
</dbReference>
<feature type="domain" description="Protein kinase" evidence="8">
    <location>
        <begin position="11"/>
        <end position="289"/>
    </location>
</feature>
<feature type="binding site" evidence="6">
    <location>
        <position position="40"/>
    </location>
    <ligand>
        <name>ATP</name>
        <dbReference type="ChEBI" id="CHEBI:30616"/>
    </ligand>
</feature>
<dbReference type="EMBL" id="BNJG01000003">
    <property type="protein sequence ID" value="GHO58425.1"/>
    <property type="molecule type" value="Genomic_DNA"/>
</dbReference>
<evidence type="ECO:0000256" key="7">
    <source>
        <dbReference type="SAM" id="Phobius"/>
    </source>
</evidence>
<organism evidence="9 10">
    <name type="scientific">Ktedonobacter robiniae</name>
    <dbReference type="NCBI Taxonomy" id="2778365"/>
    <lineage>
        <taxon>Bacteria</taxon>
        <taxon>Bacillati</taxon>
        <taxon>Chloroflexota</taxon>
        <taxon>Ktedonobacteria</taxon>
        <taxon>Ktedonobacterales</taxon>
        <taxon>Ktedonobacteraceae</taxon>
        <taxon>Ktedonobacter</taxon>
    </lineage>
</organism>
<keyword evidence="5 6" id="KW-0067">ATP-binding</keyword>
<evidence type="ECO:0000256" key="1">
    <source>
        <dbReference type="ARBA" id="ARBA00012513"/>
    </source>
</evidence>
<dbReference type="SMART" id="SM00220">
    <property type="entry name" value="S_TKc"/>
    <property type="match status" value="1"/>
</dbReference>
<dbReference type="PROSITE" id="PS00108">
    <property type="entry name" value="PROTEIN_KINASE_ST"/>
    <property type="match status" value="1"/>
</dbReference>
<dbReference type="PANTHER" id="PTHR43289">
    <property type="entry name" value="MITOGEN-ACTIVATED PROTEIN KINASE KINASE KINASE 20-RELATED"/>
    <property type="match status" value="1"/>
</dbReference>
<gene>
    <name evidence="9" type="ORF">KSB_69000</name>
</gene>
<keyword evidence="2" id="KW-0808">Transferase</keyword>
<evidence type="ECO:0000259" key="8">
    <source>
        <dbReference type="PROSITE" id="PS50011"/>
    </source>
</evidence>
<evidence type="ECO:0000256" key="3">
    <source>
        <dbReference type="ARBA" id="ARBA00022741"/>
    </source>
</evidence>
<name>A0ABQ3V0F5_9CHLR</name>
<dbReference type="InterPro" id="IPR017441">
    <property type="entry name" value="Protein_kinase_ATP_BS"/>
</dbReference>
<dbReference type="SUPFAM" id="SSF56112">
    <property type="entry name" value="Protein kinase-like (PK-like)"/>
    <property type="match status" value="1"/>
</dbReference>
<evidence type="ECO:0000256" key="6">
    <source>
        <dbReference type="PROSITE-ProRule" id="PRU10141"/>
    </source>
</evidence>
<keyword evidence="3 6" id="KW-0547">Nucleotide-binding</keyword>
<dbReference type="InterPro" id="IPR000719">
    <property type="entry name" value="Prot_kinase_dom"/>
</dbReference>
<keyword evidence="10" id="KW-1185">Reference proteome</keyword>
<dbReference type="Gene3D" id="1.10.510.10">
    <property type="entry name" value="Transferase(Phosphotransferase) domain 1"/>
    <property type="match status" value="1"/>
</dbReference>
<dbReference type="PANTHER" id="PTHR43289:SF6">
    <property type="entry name" value="SERINE_THREONINE-PROTEIN KINASE NEKL-3"/>
    <property type="match status" value="1"/>
</dbReference>
<feature type="transmembrane region" description="Helical" evidence="7">
    <location>
        <begin position="397"/>
        <end position="418"/>
    </location>
</feature>
<proteinExistence type="predicted"/>
<evidence type="ECO:0000313" key="10">
    <source>
        <dbReference type="Proteomes" id="UP000654345"/>
    </source>
</evidence>
<dbReference type="EC" id="2.7.11.1" evidence="1"/>